<dbReference type="AlphaFoldDB" id="Q7RF95"/>
<gene>
    <name evidence="1" type="ORF">PY04812</name>
</gene>
<sequence length="26" mass="3072">IINKNKIICMSDKTIKTLPKCNIYIY</sequence>
<dbReference type="EMBL" id="AABL01001485">
    <property type="protein sequence ID" value="EAA16730.1"/>
    <property type="molecule type" value="Genomic_DNA"/>
</dbReference>
<accession>Q7RF95</accession>
<dbReference type="PaxDb" id="73239-Q7RF95"/>
<proteinExistence type="predicted"/>
<reference evidence="1 2" key="1">
    <citation type="journal article" date="2002" name="Nature">
        <title>Genome sequence and comparative analysis of the model rodent malaria parasite Plasmodium yoelii yoelii.</title>
        <authorList>
            <person name="Carlton J.M."/>
            <person name="Angiuoli S.V."/>
            <person name="Suh B.B."/>
            <person name="Kooij T.W."/>
            <person name="Pertea M."/>
            <person name="Silva J.C."/>
            <person name="Ermolaeva M.D."/>
            <person name="Allen J.E."/>
            <person name="Selengut J.D."/>
            <person name="Koo H.L."/>
            <person name="Peterson J.D."/>
            <person name="Pop M."/>
            <person name="Kosack D.S."/>
            <person name="Shumway M.F."/>
            <person name="Bidwell S.L."/>
            <person name="Shallom S.J."/>
            <person name="van Aken S.E."/>
            <person name="Riedmuller S.B."/>
            <person name="Feldblyum T.V."/>
            <person name="Cho J.K."/>
            <person name="Quackenbush J."/>
            <person name="Sedegah M."/>
            <person name="Shoaibi A."/>
            <person name="Cummings L.M."/>
            <person name="Florens L."/>
            <person name="Yates J.R."/>
            <person name="Raine J.D."/>
            <person name="Sinden R.E."/>
            <person name="Harris M.A."/>
            <person name="Cunningham D.A."/>
            <person name="Preiser P.R."/>
            <person name="Bergman L.W."/>
            <person name="Vaidya A.B."/>
            <person name="van Lin L.H."/>
            <person name="Janse C.J."/>
            <person name="Waters A.P."/>
            <person name="Smith H.O."/>
            <person name="White O.R."/>
            <person name="Salzberg S.L."/>
            <person name="Venter J.C."/>
            <person name="Fraser C.M."/>
            <person name="Hoffman S.L."/>
            <person name="Gardner M.J."/>
            <person name="Carucci D.J."/>
        </authorList>
    </citation>
    <scope>NUCLEOTIDE SEQUENCE [LARGE SCALE GENOMIC DNA]</scope>
    <source>
        <strain evidence="1 2">17XNL</strain>
    </source>
</reference>
<keyword evidence="2" id="KW-1185">Reference proteome</keyword>
<feature type="non-terminal residue" evidence="1">
    <location>
        <position position="1"/>
    </location>
</feature>
<comment type="caution">
    <text evidence="1">The sequence shown here is derived from an EMBL/GenBank/DDBJ whole genome shotgun (WGS) entry which is preliminary data.</text>
</comment>
<evidence type="ECO:0000313" key="1">
    <source>
        <dbReference type="EMBL" id="EAA16730.1"/>
    </source>
</evidence>
<organism evidence="1 2">
    <name type="scientific">Plasmodium yoelii yoelii</name>
    <dbReference type="NCBI Taxonomy" id="73239"/>
    <lineage>
        <taxon>Eukaryota</taxon>
        <taxon>Sar</taxon>
        <taxon>Alveolata</taxon>
        <taxon>Apicomplexa</taxon>
        <taxon>Aconoidasida</taxon>
        <taxon>Haemosporida</taxon>
        <taxon>Plasmodiidae</taxon>
        <taxon>Plasmodium</taxon>
        <taxon>Plasmodium (Vinckeia)</taxon>
    </lineage>
</organism>
<name>Q7RF95_PLAYO</name>
<protein>
    <submittedName>
        <fullName evidence="1">Uncharacterized protein</fullName>
    </submittedName>
</protein>
<evidence type="ECO:0000313" key="2">
    <source>
        <dbReference type="Proteomes" id="UP000008553"/>
    </source>
</evidence>
<dbReference type="InParanoid" id="Q7RF95"/>
<dbReference type="Proteomes" id="UP000008553">
    <property type="component" value="Unassembled WGS sequence"/>
</dbReference>